<accession>A0A652YLX6</accession>
<dbReference type="AlphaFoldDB" id="A0A652YLX6"/>
<organism evidence="2">
    <name type="scientific">Nocardia globerula</name>
    <dbReference type="NCBI Taxonomy" id="1818"/>
    <lineage>
        <taxon>Bacteria</taxon>
        <taxon>Bacillati</taxon>
        <taxon>Actinomycetota</taxon>
        <taxon>Actinomycetes</taxon>
        <taxon>Mycobacteriales</taxon>
        <taxon>Nocardiaceae</taxon>
        <taxon>Nocardia</taxon>
    </lineage>
</organism>
<comment type="caution">
    <text evidence="2">The sequence shown here is derived from an EMBL/GenBank/DDBJ whole genome shotgun (WGS) entry which is preliminary data.</text>
</comment>
<evidence type="ECO:0000313" key="2">
    <source>
        <dbReference type="EMBL" id="TYQ02866.1"/>
    </source>
</evidence>
<evidence type="ECO:0000256" key="1">
    <source>
        <dbReference type="SAM" id="MobiDB-lite"/>
    </source>
</evidence>
<reference evidence="2" key="1">
    <citation type="submission" date="2019-07" db="EMBL/GenBank/DDBJ databases">
        <title>Genomic Encyclopedia of Type Strains, Phase IV (KMG-IV): sequencing the most valuable type-strain genomes for metagenomic binning, comparative biology and taxonomic classification.</title>
        <authorList>
            <person name="Goeker M."/>
        </authorList>
    </citation>
    <scope>NUCLEOTIDE SEQUENCE</scope>
    <source>
        <strain evidence="2">DSM 44596</strain>
    </source>
</reference>
<dbReference type="EMBL" id="VNIQ01000005">
    <property type="protein sequence ID" value="TYQ02866.1"/>
    <property type="molecule type" value="Genomic_DNA"/>
</dbReference>
<name>A0A652YLX6_NOCGL</name>
<feature type="region of interest" description="Disordered" evidence="1">
    <location>
        <begin position="360"/>
        <end position="409"/>
    </location>
</feature>
<protein>
    <submittedName>
        <fullName evidence="2">Uncharacterized protein</fullName>
    </submittedName>
</protein>
<feature type="compositionally biased region" description="Low complexity" evidence="1">
    <location>
        <begin position="360"/>
        <end position="374"/>
    </location>
</feature>
<feature type="region of interest" description="Disordered" evidence="1">
    <location>
        <begin position="263"/>
        <end position="288"/>
    </location>
</feature>
<sequence>MSTPDDPTTVLEFLQGSALAPVLGLELPEPVENSAIPDFLIAPPTPELPQSAADLIMQGISLPSLPGVDQLFTPLIQLAQSLGSGVFSGVDPVNVLSSASALIDKAAGLSTQGLSSVSQTWSGAGNQAATQINEVAQRSGSELSDRGNAISQTTAAAAESVQRGNAQLATIAQSFASAVVAAAPIALTPPGQAMLLAAAAEHMQAAIAAVNATRSEMLAHTATMNSLAGSIPVPAPPVSDALAAAAPLAQQASELMDGATAGATQLQSATGGSAAGATPSGPAQTSAAHAAAALNSGVDKLWGTGNPFAASGAGVSHQLGSAGGAIGPAATTRAGSGTFGASSGGGGVVGPSGIAALQPLSSTSQSPTPFAPSGTAGGAVTGTSPGGAMMGGGAGAMGGARGQQDSSRTTPGYLIEVSDNNAVIGDLPMVTPAVIGSEDPDQALFTGL</sequence>
<proteinExistence type="predicted"/>
<feature type="compositionally biased region" description="Low complexity" evidence="1">
    <location>
        <begin position="267"/>
        <end position="288"/>
    </location>
</feature>
<gene>
    <name evidence="2" type="ORF">FNL38_10515</name>
</gene>
<feature type="compositionally biased region" description="Gly residues" evidence="1">
    <location>
        <begin position="375"/>
        <end position="401"/>
    </location>
</feature>